<dbReference type="EMBL" id="JACASE010000006">
    <property type="protein sequence ID" value="KAF6456857.1"/>
    <property type="molecule type" value="Genomic_DNA"/>
</dbReference>
<keyword evidence="2" id="KW-1185">Reference proteome</keyword>
<protein>
    <submittedName>
        <fullName evidence="1">Uncharacterized protein</fullName>
    </submittedName>
</protein>
<sequence length="161" mass="17852">MEIILFISPRFVVKKGLNGMAMLVLSTMPDTYYNELVVIGSKTLTNHRQRPYQPCFRESLHFSLPQPIADPSAVPSLPGGSGLGSSNTRIQLSWLPSARDSNGVKNCPEIPEFRASRRPVQRIKDEFAGQQGASNCSRTGLPRFLSTCRQVFLEESLLLEG</sequence>
<proteinExistence type="predicted"/>
<evidence type="ECO:0000313" key="2">
    <source>
        <dbReference type="Proteomes" id="UP000593571"/>
    </source>
</evidence>
<dbReference type="Proteomes" id="UP000593571">
    <property type="component" value="Unassembled WGS sequence"/>
</dbReference>
<accession>A0A7J8GA65</accession>
<organism evidence="1 2">
    <name type="scientific">Rousettus aegyptiacus</name>
    <name type="common">Egyptian fruit bat</name>
    <name type="synonym">Pteropus aegyptiacus</name>
    <dbReference type="NCBI Taxonomy" id="9407"/>
    <lineage>
        <taxon>Eukaryota</taxon>
        <taxon>Metazoa</taxon>
        <taxon>Chordata</taxon>
        <taxon>Craniata</taxon>
        <taxon>Vertebrata</taxon>
        <taxon>Euteleostomi</taxon>
        <taxon>Mammalia</taxon>
        <taxon>Eutheria</taxon>
        <taxon>Laurasiatheria</taxon>
        <taxon>Chiroptera</taxon>
        <taxon>Yinpterochiroptera</taxon>
        <taxon>Pteropodoidea</taxon>
        <taxon>Pteropodidae</taxon>
        <taxon>Rousettinae</taxon>
        <taxon>Rousettus</taxon>
    </lineage>
</organism>
<dbReference type="AlphaFoldDB" id="A0A7J8GA65"/>
<name>A0A7J8GA65_ROUAE</name>
<comment type="caution">
    <text evidence="1">The sequence shown here is derived from an EMBL/GenBank/DDBJ whole genome shotgun (WGS) entry which is preliminary data.</text>
</comment>
<gene>
    <name evidence="1" type="ORF">HJG63_011505</name>
</gene>
<evidence type="ECO:0000313" key="1">
    <source>
        <dbReference type="EMBL" id="KAF6456857.1"/>
    </source>
</evidence>
<reference evidence="1 2" key="1">
    <citation type="journal article" date="2020" name="Nature">
        <title>Six reference-quality genomes reveal evolution of bat adaptations.</title>
        <authorList>
            <person name="Jebb D."/>
            <person name="Huang Z."/>
            <person name="Pippel M."/>
            <person name="Hughes G.M."/>
            <person name="Lavrichenko K."/>
            <person name="Devanna P."/>
            <person name="Winkler S."/>
            <person name="Jermiin L.S."/>
            <person name="Skirmuntt E.C."/>
            <person name="Katzourakis A."/>
            <person name="Burkitt-Gray L."/>
            <person name="Ray D.A."/>
            <person name="Sullivan K.A.M."/>
            <person name="Roscito J.G."/>
            <person name="Kirilenko B.M."/>
            <person name="Davalos L.M."/>
            <person name="Corthals A.P."/>
            <person name="Power M.L."/>
            <person name="Jones G."/>
            <person name="Ransome R.D."/>
            <person name="Dechmann D.K.N."/>
            <person name="Locatelli A.G."/>
            <person name="Puechmaille S.J."/>
            <person name="Fedrigo O."/>
            <person name="Jarvis E.D."/>
            <person name="Hiller M."/>
            <person name="Vernes S.C."/>
            <person name="Myers E.W."/>
            <person name="Teeling E.C."/>
        </authorList>
    </citation>
    <scope>NUCLEOTIDE SEQUENCE [LARGE SCALE GENOMIC DNA]</scope>
    <source>
        <strain evidence="1">MRouAeg1</strain>
        <tissue evidence="1">Muscle</tissue>
    </source>
</reference>